<proteinExistence type="inferred from homology"/>
<feature type="transmembrane region" description="Helical" evidence="6">
    <location>
        <begin position="480"/>
        <end position="502"/>
    </location>
</feature>
<dbReference type="OrthoDB" id="9787430at2"/>
<dbReference type="Proteomes" id="UP000286268">
    <property type="component" value="Chromosome"/>
</dbReference>
<name>A0A3R5U3I9_9CLOT</name>
<dbReference type="InterPro" id="IPR007383">
    <property type="entry name" value="DUF445"/>
</dbReference>
<keyword evidence="4 6" id="KW-1133">Transmembrane helix</keyword>
<evidence type="ECO:0000256" key="4">
    <source>
        <dbReference type="ARBA" id="ARBA00022989"/>
    </source>
</evidence>
<evidence type="ECO:0000313" key="8">
    <source>
        <dbReference type="Proteomes" id="UP000286268"/>
    </source>
</evidence>
<dbReference type="PANTHER" id="PTHR35791">
    <property type="entry name" value="UPF0754 MEMBRANE PROTEIN YHEB"/>
    <property type="match status" value="1"/>
</dbReference>
<protein>
    <recommendedName>
        <fullName evidence="9">DUF445 family protein</fullName>
    </recommendedName>
</protein>
<keyword evidence="3 6" id="KW-0812">Transmembrane</keyword>
<sequence>MKYFFGVLIGAIIGYITNWVAIKMLFRPHYEKRILGFKVPFTPGLIPKEKSRISKSIGETVGNHLLTNEVIINALNNDNIKIHLKNIIKEQVNEFSNSNQSINEVLQLKLGKYYTKLRIKAEYKISDYILNRFNDEGLIDTVSKFVTDKIIIGLSEKPDKLKAVLENDKFYALFLNKFANEEDKEKLSSFICRNLDEDLNKFINEDKCIEELIPSEIFAALNVYMFNERHSIVNKLLSMLREEEVEIKIKEAIKNNVLSGMNSLASMFINVDSLYDKFLVAIDGYLGEEDNIVYIVSYLGEAASNFGKKTVGEVLSAVPENSKQSIMNTISKSIVEKALSKEIIDEGLKFITDKVDNFHSYHQILIRISENYQDKITDYIRRVLRNTFKSSDISVKINNVIRVTLDDILDNSMSIAMPYDNKVADEIYSIAERIYDKFINNEASSIINLINIPQVVEKQINSFDVDYAEKIILEIANKELAAITWLGALLGGILGILSPLLATIGA</sequence>
<evidence type="ECO:0000256" key="5">
    <source>
        <dbReference type="ARBA" id="ARBA00023136"/>
    </source>
</evidence>
<reference evidence="7 8" key="1">
    <citation type="submission" date="2018-01" db="EMBL/GenBank/DDBJ databases">
        <title>Genome Sequencing and Assembly of Anaerobacter polyendosporus strain CT4.</title>
        <authorList>
            <person name="Tachaapaikoon C."/>
            <person name="Sutheeworapong S."/>
            <person name="Jenjaroenpun P."/>
            <person name="Wongsurawat T."/>
            <person name="Nookeaw I."/>
            <person name="Cheawchanlertfa P."/>
            <person name="Kosugi A."/>
            <person name="Cheevadhanarak S."/>
            <person name="Ratanakhanokchai K."/>
        </authorList>
    </citation>
    <scope>NUCLEOTIDE SEQUENCE [LARGE SCALE GENOMIC DNA]</scope>
    <source>
        <strain evidence="7 8">CT4</strain>
    </source>
</reference>
<organism evidence="7 8">
    <name type="scientific">Clostridium manihotivorum</name>
    <dbReference type="NCBI Taxonomy" id="2320868"/>
    <lineage>
        <taxon>Bacteria</taxon>
        <taxon>Bacillati</taxon>
        <taxon>Bacillota</taxon>
        <taxon>Clostridia</taxon>
        <taxon>Eubacteriales</taxon>
        <taxon>Clostridiaceae</taxon>
        <taxon>Clostridium</taxon>
    </lineage>
</organism>
<dbReference type="AlphaFoldDB" id="A0A3R5U3I9"/>
<keyword evidence="5 6" id="KW-0472">Membrane</keyword>
<comment type="similarity">
    <text evidence="2">Belongs to the UPF0754 family.</text>
</comment>
<comment type="subcellular location">
    <subcellularLocation>
        <location evidence="1">Endomembrane system</location>
    </subcellularLocation>
</comment>
<gene>
    <name evidence="7" type="ORF">C1I91_02810</name>
</gene>
<dbReference type="KEGG" id="cmah:C1I91_02810"/>
<evidence type="ECO:0008006" key="9">
    <source>
        <dbReference type="Google" id="ProtNLM"/>
    </source>
</evidence>
<evidence type="ECO:0000256" key="6">
    <source>
        <dbReference type="SAM" id="Phobius"/>
    </source>
</evidence>
<dbReference type="Pfam" id="PF04286">
    <property type="entry name" value="DUF445"/>
    <property type="match status" value="1"/>
</dbReference>
<evidence type="ECO:0000256" key="2">
    <source>
        <dbReference type="ARBA" id="ARBA00008053"/>
    </source>
</evidence>
<dbReference type="EMBL" id="CP025746">
    <property type="protein sequence ID" value="QAA30683.1"/>
    <property type="molecule type" value="Genomic_DNA"/>
</dbReference>
<evidence type="ECO:0000313" key="7">
    <source>
        <dbReference type="EMBL" id="QAA30683.1"/>
    </source>
</evidence>
<dbReference type="GO" id="GO:0012505">
    <property type="term" value="C:endomembrane system"/>
    <property type="evidence" value="ECO:0007669"/>
    <property type="project" value="UniProtKB-SubCell"/>
</dbReference>
<accession>A0A3R5U3I9</accession>
<dbReference type="PANTHER" id="PTHR35791:SF1">
    <property type="entry name" value="UPF0754 MEMBRANE PROTEIN YHEB"/>
    <property type="match status" value="1"/>
</dbReference>
<dbReference type="RefSeq" id="WP_128211133.1">
    <property type="nucleotide sequence ID" value="NZ_CP025746.1"/>
</dbReference>
<keyword evidence="8" id="KW-1185">Reference proteome</keyword>
<evidence type="ECO:0000256" key="3">
    <source>
        <dbReference type="ARBA" id="ARBA00022692"/>
    </source>
</evidence>
<feature type="transmembrane region" description="Helical" evidence="6">
    <location>
        <begin position="6"/>
        <end position="26"/>
    </location>
</feature>
<evidence type="ECO:0000256" key="1">
    <source>
        <dbReference type="ARBA" id="ARBA00004308"/>
    </source>
</evidence>